<dbReference type="GO" id="GO:0000155">
    <property type="term" value="F:phosphorelay sensor kinase activity"/>
    <property type="evidence" value="ECO:0007669"/>
    <property type="project" value="InterPro"/>
</dbReference>
<evidence type="ECO:0000256" key="7">
    <source>
        <dbReference type="ARBA" id="ARBA00022741"/>
    </source>
</evidence>
<evidence type="ECO:0000313" key="12">
    <source>
        <dbReference type="EMBL" id="TNH40983.1"/>
    </source>
</evidence>
<evidence type="ECO:0000256" key="2">
    <source>
        <dbReference type="ARBA" id="ARBA00004651"/>
    </source>
</evidence>
<evidence type="ECO:0000256" key="6">
    <source>
        <dbReference type="ARBA" id="ARBA00022679"/>
    </source>
</evidence>
<dbReference type="InterPro" id="IPR003594">
    <property type="entry name" value="HATPase_dom"/>
</dbReference>
<dbReference type="CDD" id="cd00082">
    <property type="entry name" value="HisKA"/>
    <property type="match status" value="1"/>
</dbReference>
<keyword evidence="13" id="KW-1185">Reference proteome</keyword>
<evidence type="ECO:0000256" key="9">
    <source>
        <dbReference type="ARBA" id="ARBA00022840"/>
    </source>
</evidence>
<dbReference type="SUPFAM" id="SSF47384">
    <property type="entry name" value="Homodimeric domain of signal transducing histidine kinase"/>
    <property type="match status" value="1"/>
</dbReference>
<dbReference type="Pfam" id="PF00512">
    <property type="entry name" value="HisKA"/>
    <property type="match status" value="1"/>
</dbReference>
<feature type="domain" description="Histidine kinase" evidence="11">
    <location>
        <begin position="220"/>
        <end position="421"/>
    </location>
</feature>
<dbReference type="GO" id="GO:0005524">
    <property type="term" value="F:ATP binding"/>
    <property type="evidence" value="ECO:0007669"/>
    <property type="project" value="UniProtKB-KW"/>
</dbReference>
<keyword evidence="7" id="KW-0547">Nucleotide-binding</keyword>
<feature type="transmembrane region" description="Helical" evidence="10">
    <location>
        <begin position="49"/>
        <end position="68"/>
    </location>
</feature>
<dbReference type="Proteomes" id="UP000304880">
    <property type="component" value="Unassembled WGS sequence"/>
</dbReference>
<evidence type="ECO:0000256" key="10">
    <source>
        <dbReference type="SAM" id="Phobius"/>
    </source>
</evidence>
<dbReference type="EMBL" id="VDDC01000004">
    <property type="protein sequence ID" value="TNH40983.1"/>
    <property type="molecule type" value="Genomic_DNA"/>
</dbReference>
<evidence type="ECO:0000256" key="3">
    <source>
        <dbReference type="ARBA" id="ARBA00012438"/>
    </source>
</evidence>
<dbReference type="RefSeq" id="WP_139597639.1">
    <property type="nucleotide sequence ID" value="NZ_VDDC01000004.1"/>
</dbReference>
<dbReference type="SUPFAM" id="SSF55874">
    <property type="entry name" value="ATPase domain of HSP90 chaperone/DNA topoisomerase II/histidine kinase"/>
    <property type="match status" value="1"/>
</dbReference>
<dbReference type="PRINTS" id="PR00344">
    <property type="entry name" value="BCTRLSENSOR"/>
</dbReference>
<evidence type="ECO:0000256" key="4">
    <source>
        <dbReference type="ARBA" id="ARBA00022475"/>
    </source>
</evidence>
<dbReference type="Pfam" id="PF02518">
    <property type="entry name" value="HATPase_c"/>
    <property type="match status" value="1"/>
</dbReference>
<dbReference type="PANTHER" id="PTHR44936:SF10">
    <property type="entry name" value="SENSOR PROTEIN RSTB"/>
    <property type="match status" value="1"/>
</dbReference>
<feature type="transmembrane region" description="Helical" evidence="10">
    <location>
        <begin position="105"/>
        <end position="122"/>
    </location>
</feature>
<keyword evidence="10" id="KW-0472">Membrane</keyword>
<dbReference type="InterPro" id="IPR005467">
    <property type="entry name" value="His_kinase_dom"/>
</dbReference>
<keyword evidence="4" id="KW-1003">Cell membrane</keyword>
<keyword evidence="10" id="KW-1133">Transmembrane helix</keyword>
<keyword evidence="10" id="KW-0812">Transmembrane</keyword>
<dbReference type="InterPro" id="IPR036890">
    <property type="entry name" value="HATPase_C_sf"/>
</dbReference>
<accession>A0A5C4RAF2</accession>
<name>A0A5C4RAF2_9RHOB</name>
<dbReference type="EC" id="2.7.13.3" evidence="3"/>
<evidence type="ECO:0000256" key="8">
    <source>
        <dbReference type="ARBA" id="ARBA00022777"/>
    </source>
</evidence>
<dbReference type="GO" id="GO:0005886">
    <property type="term" value="C:plasma membrane"/>
    <property type="evidence" value="ECO:0007669"/>
    <property type="project" value="UniProtKB-SubCell"/>
</dbReference>
<dbReference type="AlphaFoldDB" id="A0A5C4RAF2"/>
<feature type="transmembrane region" description="Helical" evidence="10">
    <location>
        <begin position="166"/>
        <end position="184"/>
    </location>
</feature>
<gene>
    <name evidence="12" type="ORF">FHD67_01765</name>
</gene>
<organism evidence="12 13">
    <name type="scientific">Paracoccus haeundaensis</name>
    <dbReference type="NCBI Taxonomy" id="225362"/>
    <lineage>
        <taxon>Bacteria</taxon>
        <taxon>Pseudomonadati</taxon>
        <taxon>Pseudomonadota</taxon>
        <taxon>Alphaproteobacteria</taxon>
        <taxon>Rhodobacterales</taxon>
        <taxon>Paracoccaceae</taxon>
        <taxon>Paracoccus</taxon>
    </lineage>
</organism>
<comment type="catalytic activity">
    <reaction evidence="1">
        <text>ATP + protein L-histidine = ADP + protein N-phospho-L-histidine.</text>
        <dbReference type="EC" id="2.7.13.3"/>
    </reaction>
</comment>
<dbReference type="InterPro" id="IPR050980">
    <property type="entry name" value="2C_sensor_his_kinase"/>
</dbReference>
<evidence type="ECO:0000256" key="1">
    <source>
        <dbReference type="ARBA" id="ARBA00000085"/>
    </source>
</evidence>
<keyword evidence="5" id="KW-0597">Phosphoprotein</keyword>
<dbReference type="SMART" id="SM00387">
    <property type="entry name" value="HATPase_c"/>
    <property type="match status" value="1"/>
</dbReference>
<dbReference type="PANTHER" id="PTHR44936">
    <property type="entry name" value="SENSOR PROTEIN CREC"/>
    <property type="match status" value="1"/>
</dbReference>
<dbReference type="Gene3D" id="1.10.287.130">
    <property type="match status" value="1"/>
</dbReference>
<comment type="caution">
    <text evidence="12">The sequence shown here is derived from an EMBL/GenBank/DDBJ whole genome shotgun (WGS) entry which is preliminary data.</text>
</comment>
<sequence length="424" mass="46168">MKTQSPTNIAQNAARRNLAQLNRMRWIAVAGQLLAIWGTVVLLDVTTLPWGQMLPVVGFLIFLNLFSAWRLRRGHPITDLTVTAELLMDVASLTILLYLSGGASNPFVSLFILQVILAIVLLPQGHAALILLATIAAHFWLTGNGVPLPLPHLWHGAGPSFLDLHLQGMFLSFLLAASLLTWFVTRITANLRDRDAQIQALRQQMLEEDHLVRLGLLSSGAAHELGTPLTTLAVTLDDWQTLGAPQGDELDDKIAVMQRELSRCRQIVSEMLLSSGQERLDEAQAMRARAFLEAAIEGLALPVRISFDMRCDPVIMADPMLEQAVRQLVDNAAEAGSRNIRISLLPGGAEQLALVIEDDGPGFPDAILADPGQPFQSDKDGAGRGLGLFLTGNVMRRLNGEMRLANLRHGAQVTLLLPTLETAA</sequence>
<evidence type="ECO:0000313" key="13">
    <source>
        <dbReference type="Proteomes" id="UP000304880"/>
    </source>
</evidence>
<dbReference type="InterPro" id="IPR036097">
    <property type="entry name" value="HisK_dim/P_sf"/>
</dbReference>
<evidence type="ECO:0000259" key="11">
    <source>
        <dbReference type="PROSITE" id="PS50109"/>
    </source>
</evidence>
<feature type="transmembrane region" description="Helical" evidence="10">
    <location>
        <begin position="24"/>
        <end position="43"/>
    </location>
</feature>
<dbReference type="SMART" id="SM00388">
    <property type="entry name" value="HisKA"/>
    <property type="match status" value="1"/>
</dbReference>
<feature type="transmembrane region" description="Helical" evidence="10">
    <location>
        <begin position="129"/>
        <end position="146"/>
    </location>
</feature>
<keyword evidence="9" id="KW-0067">ATP-binding</keyword>
<keyword evidence="8 12" id="KW-0418">Kinase</keyword>
<dbReference type="Gene3D" id="3.30.565.10">
    <property type="entry name" value="Histidine kinase-like ATPase, C-terminal domain"/>
    <property type="match status" value="1"/>
</dbReference>
<dbReference type="InterPro" id="IPR003661">
    <property type="entry name" value="HisK_dim/P_dom"/>
</dbReference>
<dbReference type="PROSITE" id="PS50109">
    <property type="entry name" value="HIS_KIN"/>
    <property type="match status" value="1"/>
</dbReference>
<comment type="subcellular location">
    <subcellularLocation>
        <location evidence="2">Cell membrane</location>
        <topology evidence="2">Multi-pass membrane protein</topology>
    </subcellularLocation>
</comment>
<reference evidence="12 13" key="1">
    <citation type="submission" date="2019-06" db="EMBL/GenBank/DDBJ databases">
        <authorList>
            <person name="Li J."/>
        </authorList>
    </citation>
    <scope>NUCLEOTIDE SEQUENCE [LARGE SCALE GENOMIC DNA]</scope>
    <source>
        <strain evidence="12 13">CGMCC 1.8012</strain>
    </source>
</reference>
<protein>
    <recommendedName>
        <fullName evidence="3">histidine kinase</fullName>
        <ecNumber evidence="3">2.7.13.3</ecNumber>
    </recommendedName>
</protein>
<dbReference type="InterPro" id="IPR004358">
    <property type="entry name" value="Sig_transdc_His_kin-like_C"/>
</dbReference>
<keyword evidence="6" id="KW-0808">Transferase</keyword>
<feature type="transmembrane region" description="Helical" evidence="10">
    <location>
        <begin position="80"/>
        <end position="99"/>
    </location>
</feature>
<evidence type="ECO:0000256" key="5">
    <source>
        <dbReference type="ARBA" id="ARBA00022553"/>
    </source>
</evidence>
<proteinExistence type="predicted"/>